<comment type="caution">
    <text evidence="1">The sequence shown here is derived from an EMBL/GenBank/DDBJ whole genome shotgun (WGS) entry which is preliminary data.</text>
</comment>
<dbReference type="AlphaFoldDB" id="A0A4R6GSZ5"/>
<dbReference type="EMBL" id="SNWI01000009">
    <property type="protein sequence ID" value="TDN97705.1"/>
    <property type="molecule type" value="Genomic_DNA"/>
</dbReference>
<proteinExistence type="predicted"/>
<gene>
    <name evidence="1" type="ORF">DET52_109107</name>
</gene>
<protein>
    <submittedName>
        <fullName evidence="1">Uncharacterized protein</fullName>
    </submittedName>
</protein>
<name>A0A4R6GSZ5_9BACT</name>
<evidence type="ECO:0000313" key="1">
    <source>
        <dbReference type="EMBL" id="TDN97705.1"/>
    </source>
</evidence>
<dbReference type="Proteomes" id="UP000294848">
    <property type="component" value="Unassembled WGS sequence"/>
</dbReference>
<sequence length="35" mass="4050">MKFIKKLINLYRESKMNNELNGAISNTTQRNGHGK</sequence>
<organism evidence="1 2">
    <name type="scientific">Sunxiuqinia elliptica</name>
    <dbReference type="NCBI Taxonomy" id="655355"/>
    <lineage>
        <taxon>Bacteria</taxon>
        <taxon>Pseudomonadati</taxon>
        <taxon>Bacteroidota</taxon>
        <taxon>Bacteroidia</taxon>
        <taxon>Marinilabiliales</taxon>
        <taxon>Prolixibacteraceae</taxon>
        <taxon>Sunxiuqinia</taxon>
    </lineage>
</organism>
<evidence type="ECO:0000313" key="2">
    <source>
        <dbReference type="Proteomes" id="UP000294848"/>
    </source>
</evidence>
<accession>A0A4R6GSZ5</accession>
<reference evidence="1 2" key="1">
    <citation type="submission" date="2019-03" db="EMBL/GenBank/DDBJ databases">
        <title>Freshwater and sediment microbial communities from various areas in North America, analyzing microbe dynamics in response to fracking.</title>
        <authorList>
            <person name="Lamendella R."/>
        </authorList>
    </citation>
    <scope>NUCLEOTIDE SEQUENCE [LARGE SCALE GENOMIC DNA]</scope>
    <source>
        <strain evidence="1 2">114D</strain>
    </source>
</reference>